<feature type="region of interest" description="Disordered" evidence="2">
    <location>
        <begin position="190"/>
        <end position="212"/>
    </location>
</feature>
<organism evidence="3 4">
    <name type="scientific">Hymenobacter terrestris</name>
    <dbReference type="NCBI Taxonomy" id="2748310"/>
    <lineage>
        <taxon>Bacteria</taxon>
        <taxon>Pseudomonadati</taxon>
        <taxon>Bacteroidota</taxon>
        <taxon>Cytophagia</taxon>
        <taxon>Cytophagales</taxon>
        <taxon>Hymenobacteraceae</taxon>
        <taxon>Hymenobacter</taxon>
    </lineage>
</organism>
<feature type="coiled-coil region" evidence="1">
    <location>
        <begin position="109"/>
        <end position="136"/>
    </location>
</feature>
<name>A0ABX2Q708_9BACT</name>
<evidence type="ECO:0000256" key="2">
    <source>
        <dbReference type="SAM" id="MobiDB-lite"/>
    </source>
</evidence>
<dbReference type="EMBL" id="JABKAV010000114">
    <property type="protein sequence ID" value="NVO86764.1"/>
    <property type="molecule type" value="Genomic_DNA"/>
</dbReference>
<dbReference type="Proteomes" id="UP000626554">
    <property type="component" value="Unassembled WGS sequence"/>
</dbReference>
<gene>
    <name evidence="3" type="ORF">HW556_17920</name>
</gene>
<dbReference type="RefSeq" id="WP_176901491.1">
    <property type="nucleotide sequence ID" value="NZ_JABKAV010000114.1"/>
</dbReference>
<keyword evidence="1" id="KW-0175">Coiled coil</keyword>
<evidence type="ECO:0000256" key="1">
    <source>
        <dbReference type="SAM" id="Coils"/>
    </source>
</evidence>
<evidence type="ECO:0008006" key="5">
    <source>
        <dbReference type="Google" id="ProtNLM"/>
    </source>
</evidence>
<accession>A0ABX2Q708</accession>
<sequence length="212" mass="22817">MRIRRARRPKDQLPNSHLLACQHCHQEYVPVKRGTQKFCSSSCRSTHSKQKKAGTLGKFTSLPGPTRGGLGFLESTAAAGVGAATANALEYLLVTRHLVSRSEEHTQQLSAVTELLQHVLQQNAQLQQQLLQLSQALGVPLPPRETTSCPPALAPASLAFTPPVAEPLSEAALTPEQQAIYAQMVAAFSEPEPVAHPTPRRAPTSTIPTKPS</sequence>
<proteinExistence type="predicted"/>
<comment type="caution">
    <text evidence="3">The sequence shown here is derived from an EMBL/GenBank/DDBJ whole genome shotgun (WGS) entry which is preliminary data.</text>
</comment>
<evidence type="ECO:0000313" key="3">
    <source>
        <dbReference type="EMBL" id="NVO86764.1"/>
    </source>
</evidence>
<protein>
    <recommendedName>
        <fullName evidence="5">DUF2116 family Zn-ribbon domain-containing protein</fullName>
    </recommendedName>
</protein>
<evidence type="ECO:0000313" key="4">
    <source>
        <dbReference type="Proteomes" id="UP000626554"/>
    </source>
</evidence>
<reference evidence="3 4" key="1">
    <citation type="submission" date="2020-05" db="EMBL/GenBank/DDBJ databases">
        <title>Hymenobacter terrestris sp. nov. and Hymenobacter lapidiphilus sp. nov., isolated from regoliths in Antarctica.</title>
        <authorList>
            <person name="Sedlacek I."/>
            <person name="Pantucek R."/>
            <person name="Zeman M."/>
            <person name="Holochova P."/>
            <person name="Kralova S."/>
            <person name="Stankova E."/>
            <person name="Sedo O."/>
            <person name="Micenkova L."/>
            <person name="Svec P."/>
            <person name="Gupta V."/>
            <person name="Sood U."/>
            <person name="Korpole U.S."/>
            <person name="Lal R."/>
        </authorList>
    </citation>
    <scope>NUCLEOTIDE SEQUENCE [LARGE SCALE GENOMIC DNA]</scope>
    <source>
        <strain evidence="3 4">P5252</strain>
    </source>
</reference>
<feature type="compositionally biased region" description="Polar residues" evidence="2">
    <location>
        <begin position="203"/>
        <end position="212"/>
    </location>
</feature>
<keyword evidence="4" id="KW-1185">Reference proteome</keyword>